<dbReference type="RefSeq" id="WP_132951222.1">
    <property type="nucleotide sequence ID" value="NZ_SLXU01000005.1"/>
</dbReference>
<reference evidence="2 3" key="1">
    <citation type="submission" date="2019-03" db="EMBL/GenBank/DDBJ databases">
        <title>Genomic Encyclopedia of Type Strains, Phase IV (KMG-IV): sequencing the most valuable type-strain genomes for metagenomic binning, comparative biology and taxonomic classification.</title>
        <authorList>
            <person name="Goeker M."/>
        </authorList>
    </citation>
    <scope>NUCLEOTIDE SEQUENCE [LARGE SCALE GENOMIC DNA]</scope>
    <source>
        <strain evidence="2 3">DSM 24766</strain>
    </source>
</reference>
<dbReference type="Gene3D" id="3.40.1620.10">
    <property type="entry name" value="YefM-like domain"/>
    <property type="match status" value="1"/>
</dbReference>
<dbReference type="SUPFAM" id="SSF143120">
    <property type="entry name" value="YefM-like"/>
    <property type="match status" value="1"/>
</dbReference>
<protein>
    <submittedName>
        <fullName evidence="2">Antitoxin Phd_YefM of type II toxin-antitoxin system</fullName>
    </submittedName>
</protein>
<evidence type="ECO:0000256" key="1">
    <source>
        <dbReference type="ARBA" id="ARBA00009981"/>
    </source>
</evidence>
<organism evidence="2 3">
    <name type="scientific">Rhodovulum bhavnagarense</name>
    <dbReference type="NCBI Taxonomy" id="992286"/>
    <lineage>
        <taxon>Bacteria</taxon>
        <taxon>Pseudomonadati</taxon>
        <taxon>Pseudomonadota</taxon>
        <taxon>Alphaproteobacteria</taxon>
        <taxon>Rhodobacterales</taxon>
        <taxon>Paracoccaceae</taxon>
        <taxon>Rhodovulum</taxon>
    </lineage>
</organism>
<sequence>MKTMTAVEAKNAFGQLLEATLRAPVAITKNRREVAAMFSMEDVRVLADSFLADPLKADVAAGKLGLLDALMRQIDLNQRLEAGRKAIAEGDGTVADATYFASLRDRALRRVS</sequence>
<keyword evidence="3" id="KW-1185">Reference proteome</keyword>
<gene>
    <name evidence="2" type="ORF">EV663_105163</name>
</gene>
<evidence type="ECO:0000313" key="2">
    <source>
        <dbReference type="EMBL" id="TCP61445.1"/>
    </source>
</evidence>
<dbReference type="OrthoDB" id="165038at2"/>
<accession>A0A4R2RQI3</accession>
<dbReference type="Proteomes" id="UP000295050">
    <property type="component" value="Unassembled WGS sequence"/>
</dbReference>
<dbReference type="EMBL" id="SLXU01000005">
    <property type="protein sequence ID" value="TCP61445.1"/>
    <property type="molecule type" value="Genomic_DNA"/>
</dbReference>
<name>A0A4R2RQI3_9RHOB</name>
<evidence type="ECO:0000313" key="3">
    <source>
        <dbReference type="Proteomes" id="UP000295050"/>
    </source>
</evidence>
<dbReference type="AlphaFoldDB" id="A0A4R2RQI3"/>
<comment type="similarity">
    <text evidence="1">Belongs to the phD/YefM antitoxin family.</text>
</comment>
<comment type="caution">
    <text evidence="2">The sequence shown here is derived from an EMBL/GenBank/DDBJ whole genome shotgun (WGS) entry which is preliminary data.</text>
</comment>
<dbReference type="InterPro" id="IPR036165">
    <property type="entry name" value="YefM-like_sf"/>
</dbReference>
<proteinExistence type="inferred from homology"/>